<dbReference type="PANTHER" id="PTHR43108:SF6">
    <property type="entry name" value="N-SULPHOGLUCOSAMINE SULPHOHYDROLASE"/>
    <property type="match status" value="1"/>
</dbReference>
<feature type="domain" description="N-sulphoglucosamine sulphohydrolase C-terminal" evidence="3">
    <location>
        <begin position="40"/>
        <end position="188"/>
    </location>
</feature>
<dbReference type="InterPro" id="IPR017850">
    <property type="entry name" value="Alkaline_phosphatase_core_sf"/>
</dbReference>
<dbReference type="Gene3D" id="2.60.120.560">
    <property type="entry name" value="Exo-inulinase, domain 1"/>
    <property type="match status" value="1"/>
</dbReference>
<feature type="region of interest" description="Disordered" evidence="1">
    <location>
        <begin position="444"/>
        <end position="465"/>
    </location>
</feature>
<proteinExistence type="predicted"/>
<accession>A0A382BD13</accession>
<dbReference type="InterPro" id="IPR032506">
    <property type="entry name" value="SGSH_C"/>
</dbReference>
<feature type="compositionally biased region" description="Basic and acidic residues" evidence="1">
    <location>
        <begin position="453"/>
        <end position="465"/>
    </location>
</feature>
<dbReference type="InterPro" id="IPR010496">
    <property type="entry name" value="AL/BT2_dom"/>
</dbReference>
<dbReference type="GO" id="GO:0016787">
    <property type="term" value="F:hydrolase activity"/>
    <property type="evidence" value="ECO:0007669"/>
    <property type="project" value="InterPro"/>
</dbReference>
<gene>
    <name evidence="4" type="ORF">METZ01_LOCUS163997</name>
</gene>
<sequence length="465" mass="51893">LRMVSGIDNAIGRFIKALEAKGLADNTIIVYTADNGYHMGNRGFAGKWSHYEESLRVPMIIHDPRAPKGSRGQVVDHSALNLDLPATFLDWAGVAVPERYQGLSLKPIVSTGKADDWRKQTFHEHFAVRHRIPAFEGLRTDRYKYVRYVDEENYEFLHDLKEDPDELVNLAQDPKHGKTLKQFRNRTDKRVAELGGPLQPMNGSLGVSTPPHPKAAATVANRPGANGFSNLLGGGMRAWSGDSKLWSHKNGVLTGKSDGTLKMNHFITWKVATVRNFDLKVKVRISAGGNSGIQYRSAHAPDLGLDVITGYQCDVVADKSQYNGMLYEEKGRGILSRTSDKMVVDPKGDRWVVGKLEVKEFAPGEWHEYRILVEGNRHRHWIDGHPTGDLIDLDEKGRALDGVLALQLHRGPPMTIEFKDMLIKHLPDDLPILKLKDNPIPADALGAPPRGKLPKDWKAPIYGER</sequence>
<feature type="region of interest" description="Disordered" evidence="1">
    <location>
        <begin position="196"/>
        <end position="216"/>
    </location>
</feature>
<dbReference type="SUPFAM" id="SSF53649">
    <property type="entry name" value="Alkaline phosphatase-like"/>
    <property type="match status" value="1"/>
</dbReference>
<dbReference type="EMBL" id="UINC01029057">
    <property type="protein sequence ID" value="SVB11143.1"/>
    <property type="molecule type" value="Genomic_DNA"/>
</dbReference>
<feature type="non-terminal residue" evidence="4">
    <location>
        <position position="1"/>
    </location>
</feature>
<evidence type="ECO:0000259" key="3">
    <source>
        <dbReference type="Pfam" id="PF16347"/>
    </source>
</evidence>
<evidence type="ECO:0000259" key="2">
    <source>
        <dbReference type="Pfam" id="PF06439"/>
    </source>
</evidence>
<evidence type="ECO:0000256" key="1">
    <source>
        <dbReference type="SAM" id="MobiDB-lite"/>
    </source>
</evidence>
<reference evidence="4" key="1">
    <citation type="submission" date="2018-05" db="EMBL/GenBank/DDBJ databases">
        <authorList>
            <person name="Lanie J.A."/>
            <person name="Ng W.-L."/>
            <person name="Kazmierczak K.M."/>
            <person name="Andrzejewski T.M."/>
            <person name="Davidsen T.M."/>
            <person name="Wayne K.J."/>
            <person name="Tettelin H."/>
            <person name="Glass J.I."/>
            <person name="Rusch D."/>
            <person name="Podicherti R."/>
            <person name="Tsui H.-C.T."/>
            <person name="Winkler M.E."/>
        </authorList>
    </citation>
    <scope>NUCLEOTIDE SEQUENCE</scope>
</reference>
<dbReference type="Pfam" id="PF16347">
    <property type="entry name" value="SGSH_C"/>
    <property type="match status" value="1"/>
</dbReference>
<dbReference type="Pfam" id="PF06439">
    <property type="entry name" value="3keto-disac_hyd"/>
    <property type="match status" value="1"/>
</dbReference>
<evidence type="ECO:0008006" key="5">
    <source>
        <dbReference type="Google" id="ProtNLM"/>
    </source>
</evidence>
<dbReference type="AlphaFoldDB" id="A0A382BD13"/>
<name>A0A382BD13_9ZZZZ</name>
<dbReference type="Gene3D" id="3.40.720.10">
    <property type="entry name" value="Alkaline Phosphatase, subunit A"/>
    <property type="match status" value="1"/>
</dbReference>
<feature type="domain" description="3-keto-alpha-glucoside-1,2-lyase/3-keto-2-hydroxy-glucal hydratase" evidence="2">
    <location>
        <begin position="231"/>
        <end position="424"/>
    </location>
</feature>
<evidence type="ECO:0000313" key="4">
    <source>
        <dbReference type="EMBL" id="SVB11143.1"/>
    </source>
</evidence>
<dbReference type="PANTHER" id="PTHR43108">
    <property type="entry name" value="N-ACETYLGLUCOSAMINE-6-SULFATASE FAMILY MEMBER"/>
    <property type="match status" value="1"/>
</dbReference>
<organism evidence="4">
    <name type="scientific">marine metagenome</name>
    <dbReference type="NCBI Taxonomy" id="408172"/>
    <lineage>
        <taxon>unclassified sequences</taxon>
        <taxon>metagenomes</taxon>
        <taxon>ecological metagenomes</taxon>
    </lineage>
</organism>
<protein>
    <recommendedName>
        <fullName evidence="5">Sulfatase N-terminal domain-containing protein</fullName>
    </recommendedName>
</protein>